<feature type="chain" id="PRO_5012614258" evidence="2">
    <location>
        <begin position="23"/>
        <end position="563"/>
    </location>
</feature>
<protein>
    <submittedName>
        <fullName evidence="3">Putative salivary secreted protein</fullName>
    </submittedName>
</protein>
<organism evidence="3">
    <name type="scientific">Culex tarsalis</name>
    <name type="common">Encephalitis mosquito</name>
    <dbReference type="NCBI Taxonomy" id="7177"/>
    <lineage>
        <taxon>Eukaryota</taxon>
        <taxon>Metazoa</taxon>
        <taxon>Ecdysozoa</taxon>
        <taxon>Arthropoda</taxon>
        <taxon>Hexapoda</taxon>
        <taxon>Insecta</taxon>
        <taxon>Pterygota</taxon>
        <taxon>Neoptera</taxon>
        <taxon>Endopterygota</taxon>
        <taxon>Diptera</taxon>
        <taxon>Nematocera</taxon>
        <taxon>Culicoidea</taxon>
        <taxon>Culicidae</taxon>
        <taxon>Culicinae</taxon>
        <taxon>Culicini</taxon>
        <taxon>Culex</taxon>
        <taxon>Culex</taxon>
    </lineage>
</organism>
<evidence type="ECO:0000256" key="2">
    <source>
        <dbReference type="SAM" id="SignalP"/>
    </source>
</evidence>
<name>A0A1Q3EUB6_CULTA</name>
<sequence length="563" mass="65329">MIRRLLANILLSLILIKCKTSAEDLQCTTEADIENIKRVLVNLQKSQEQTINYSVDKEDVSCKRHLQQIKVGLTKLTHQRKMMAKRYVTEDRYKELVQEYDKELKELERSFEEQKQYSLSSMKDNLAHLVDDAEKLRKTEKELDSQLRTWDIKNDGLRKELFDHFIESGNVDLAKRKFSQLKSDYFTEAIFTEVAWKHFKSVDVMTQLVDLIKDLDDRTQALSQVYRNAKMYSRFRIEKNATLLLIEAEVIKVQDMIAKGQFITYIQEEKLKKMFVELEAKTEQIASQFLDYPDEDEAKELEHLTVTLGKLPPSLITKIGNIISKARYKQQRRFVNLLAVVPNYNKVYALDVMVESGMKGLQFSILWTLDHMGQTVGEFSGHLNQSYVDEVRGKILANVKSAMKCKDKFKIVNQNGKCVQTTLTEHKIQTYRKTKKFYKVLLSSSCTTFRLTSAAATNDFFSIVSDSERRLTVTDTDFSSRGVYVGNEPSSGSIEANGKWMIEPVGDGAEFFYIRTYKSINTIPIIHELWTDSKNSEEFVLVAWEETLVRADRERLKWKLVCN</sequence>
<evidence type="ECO:0000313" key="3">
    <source>
        <dbReference type="EMBL" id="JAV18897.1"/>
    </source>
</evidence>
<reference evidence="3" key="1">
    <citation type="submission" date="2017-01" db="EMBL/GenBank/DDBJ databases">
        <title>A deep insight into the sialotranscriptome of adult male and female Cluex tarsalis mosquitoes.</title>
        <authorList>
            <person name="Ribeiro J.M."/>
            <person name="Moreira F."/>
            <person name="Bernard K.A."/>
            <person name="Calvo E."/>
        </authorList>
    </citation>
    <scope>NUCLEOTIDE SEQUENCE</scope>
    <source>
        <strain evidence="3">Kern County</strain>
        <tissue evidence="3">Salivary glands</tissue>
    </source>
</reference>
<feature type="signal peptide" evidence="2">
    <location>
        <begin position="1"/>
        <end position="22"/>
    </location>
</feature>
<evidence type="ECO:0000256" key="1">
    <source>
        <dbReference type="SAM" id="Coils"/>
    </source>
</evidence>
<feature type="coiled-coil region" evidence="1">
    <location>
        <begin position="90"/>
        <end position="146"/>
    </location>
</feature>
<proteinExistence type="predicted"/>
<dbReference type="AlphaFoldDB" id="A0A1Q3EUB6"/>
<keyword evidence="1" id="KW-0175">Coiled coil</keyword>
<accession>A0A1Q3EUB6</accession>
<keyword evidence="2" id="KW-0732">Signal</keyword>
<dbReference type="EMBL" id="GFDL01016148">
    <property type="protein sequence ID" value="JAV18897.1"/>
    <property type="molecule type" value="Transcribed_RNA"/>
</dbReference>